<dbReference type="OrthoDB" id="3333873at2"/>
<keyword evidence="1" id="KW-0378">Hydrolase</keyword>
<keyword evidence="5" id="KW-1185">Reference proteome</keyword>
<dbReference type="InterPro" id="IPR013830">
    <property type="entry name" value="SGNH_hydro"/>
</dbReference>
<feature type="chain" id="PRO_5018534361" description="Fibronectin type-III domain-containing protein" evidence="2">
    <location>
        <begin position="29"/>
        <end position="1740"/>
    </location>
</feature>
<dbReference type="SUPFAM" id="SSF81296">
    <property type="entry name" value="E set domains"/>
    <property type="match status" value="2"/>
</dbReference>
<evidence type="ECO:0000259" key="3">
    <source>
        <dbReference type="PROSITE" id="PS50853"/>
    </source>
</evidence>
<dbReference type="PROSITE" id="PS50853">
    <property type="entry name" value="FN3"/>
    <property type="match status" value="1"/>
</dbReference>
<dbReference type="InterPro" id="IPR008979">
    <property type="entry name" value="Galactose-bd-like_sf"/>
</dbReference>
<keyword evidence="2" id="KW-0732">Signal</keyword>
<dbReference type="Pfam" id="PF02018">
    <property type="entry name" value="CBM_4_9"/>
    <property type="match status" value="2"/>
</dbReference>
<protein>
    <recommendedName>
        <fullName evidence="3">Fibronectin type-III domain-containing protein</fullName>
    </recommendedName>
</protein>
<dbReference type="Gene3D" id="3.40.50.1110">
    <property type="entry name" value="SGNH hydrolase"/>
    <property type="match status" value="1"/>
</dbReference>
<dbReference type="PANTHER" id="PTHR37834">
    <property type="entry name" value="GDSL-LIKE LIPASE/ACYLHYDROLASE DOMAIN PROTEIN (AFU_ORTHOLOGUE AFUA_2G00620)"/>
    <property type="match status" value="1"/>
</dbReference>
<dbReference type="InterPro" id="IPR014756">
    <property type="entry name" value="Ig_E-set"/>
</dbReference>
<feature type="signal peptide" evidence="2">
    <location>
        <begin position="1"/>
        <end position="28"/>
    </location>
</feature>
<dbReference type="GO" id="GO:0052689">
    <property type="term" value="F:carboxylic ester hydrolase activity"/>
    <property type="evidence" value="ECO:0007669"/>
    <property type="project" value="InterPro"/>
</dbReference>
<dbReference type="SUPFAM" id="SSF52266">
    <property type="entry name" value="SGNH hydrolase"/>
    <property type="match status" value="1"/>
</dbReference>
<dbReference type="SUPFAM" id="SSF49265">
    <property type="entry name" value="Fibronectin type III"/>
    <property type="match status" value="1"/>
</dbReference>
<evidence type="ECO:0000256" key="2">
    <source>
        <dbReference type="SAM" id="SignalP"/>
    </source>
</evidence>
<evidence type="ECO:0000313" key="5">
    <source>
        <dbReference type="Proteomes" id="UP000276128"/>
    </source>
</evidence>
<dbReference type="SMART" id="SM00060">
    <property type="entry name" value="FN3"/>
    <property type="match status" value="1"/>
</dbReference>
<dbReference type="NCBIfam" id="NF047446">
    <property type="entry name" value="barrel_OmpL47"/>
    <property type="match status" value="1"/>
</dbReference>
<dbReference type="InterPro" id="IPR036514">
    <property type="entry name" value="SGNH_hydro_sf"/>
</dbReference>
<organism evidence="4 5">
    <name type="scientific">Paenibacillus whitsoniae</name>
    <dbReference type="NCBI Taxonomy" id="2496558"/>
    <lineage>
        <taxon>Bacteria</taxon>
        <taxon>Bacillati</taxon>
        <taxon>Bacillota</taxon>
        <taxon>Bacilli</taxon>
        <taxon>Bacillales</taxon>
        <taxon>Paenibacillaceae</taxon>
        <taxon>Paenibacillus</taxon>
    </lineage>
</organism>
<dbReference type="InterPro" id="IPR003305">
    <property type="entry name" value="CenC_carb-bd"/>
</dbReference>
<evidence type="ECO:0000313" key="4">
    <source>
        <dbReference type="EMBL" id="RTE10847.1"/>
    </source>
</evidence>
<dbReference type="CDD" id="cd01831">
    <property type="entry name" value="Endoglucanase_E_like"/>
    <property type="match status" value="1"/>
</dbReference>
<dbReference type="InterPro" id="IPR013783">
    <property type="entry name" value="Ig-like_fold"/>
</dbReference>
<dbReference type="InterPro" id="IPR036116">
    <property type="entry name" value="FN3_sf"/>
</dbReference>
<dbReference type="Gene3D" id="2.60.120.260">
    <property type="entry name" value="Galactose-binding domain-like"/>
    <property type="match status" value="4"/>
</dbReference>
<proteinExistence type="predicted"/>
<name>A0A3S0CED6_9BACL</name>
<dbReference type="InterPro" id="IPR012334">
    <property type="entry name" value="Pectin_lyas_fold"/>
</dbReference>
<dbReference type="Proteomes" id="UP000276128">
    <property type="component" value="Unassembled WGS sequence"/>
</dbReference>
<accession>A0A3S0CED6</accession>
<feature type="domain" description="Fibronectin type-III" evidence="3">
    <location>
        <begin position="1276"/>
        <end position="1363"/>
    </location>
</feature>
<dbReference type="PANTHER" id="PTHR37834:SF2">
    <property type="entry name" value="ESTERASE, SGNH HYDROLASE-TYPE"/>
    <property type="match status" value="1"/>
</dbReference>
<comment type="caution">
    <text evidence="4">The sequence shown here is derived from an EMBL/GenBank/DDBJ whole genome shotgun (WGS) entry which is preliminary data.</text>
</comment>
<gene>
    <name evidence="4" type="ORF">EJQ19_06185</name>
</gene>
<dbReference type="CDD" id="cd00063">
    <property type="entry name" value="FN3"/>
    <property type="match status" value="1"/>
</dbReference>
<dbReference type="RefSeq" id="WP_126140310.1">
    <property type="nucleotide sequence ID" value="NZ_RXHU01000015.1"/>
</dbReference>
<dbReference type="GO" id="GO:0016798">
    <property type="term" value="F:hydrolase activity, acting on glycosyl bonds"/>
    <property type="evidence" value="ECO:0007669"/>
    <property type="project" value="InterPro"/>
</dbReference>
<sequence>MVKKVKAMITNFLICLMLSITIPAMVPASVSADQLLTMGTSYYVDASTGSDSHAGTSADAAWQTLDKVNSTTFMPGDRILFKAGGAWTGTLHPLGSGSAGAPITIDGYGSGNKPLIMGNGARTAIELYMQEYWTIQNLEITNDASQVAMRNGIFIHGNENSSTAEPLHGIQILNMDVHNVEGIHVYTDGDVWRSAAIQFYGIFNDVLVSGNNVHDVTVGGIFHFSEGTSDGIVVSNNIVNKTGRDGIIVAQAKNVLAEYNTVLDAGINGQGFRWIAGMFPHRSENATFQYNEVARTKKEISDGQGLDADLFNGGNIIFQYNYSHDNEGGFFLVMGDQTPYRDNKPLENIIIRYNISQNDMNGEMKVRYTDKTYIYNNDIYCLNCFVRISNDENTGLNTQGAKIWNNIFSGAGGFYQQDFLYDSNVYMGAGIIPDDPNPITADPLFVDPGKGGDFKAGVNGYQLKPESPALNAGKVIPNNGGQDYWGNPLYFGKPDIGAFEYQAEDNKPIPDGTNLLSNPGFEDPITSNIPWQLGAGFERSNEDFSSGSSSLKLTGTTSGNTSVQQAKVKTNTAYTLTFKAKSSVGGATVKVMPVTGNGLLGQAVVTASSGWKEYIVQFNSSALDSVKICILDSANGTAYFDDFSLKSKAVNPGPRNLLLNSDFEILTTGNTPWSYYYGDPNSPFSFSTEENHTVGGTQSMKMTGKRDYRGLRQDVAVKPNTDYIFSLYAKTNDNGDSSKIALFKVLDTKEKTIAQTNIGNSSDWKQFTIKVNSGSFTTLRVILQDGGISGYFDDFSVVEEVQQPISSGPDDPNIRYFGRWDKSNSSQYSSYWAGAYFRVNFTGTTVKLKLSGSDAVNFFIQLDNGAPKLYSNAKGTVDLTPAPLSNGVHSLLVAARDIKDVIRLQGLFLDSGAVTQAPYTSDKLIEFIGDSITVGYKNTNIALSSYAWKTAEQLKTEHTQIAYTGICLTDNISCYSPNAIGMSRQYFKMQTVDSPTSPDWDFTAYQPTAIVVNLGTNDSVFNVADGDFQSAYITFLQNIRAKYPAAEIFVLRTFGGYKAAPTQAAVTDRANAGDTRIHYVDTTGWLVTSDYVDGTHPTDAGQQKVADQLVPIIRTYTQPASDNLVQNPGFEFTTTGNTPWSYYYGDPNSPFSFSTEENHTAGGTQSMKMIGKRDYRGLRQDVAVKPNTDYTFSLYAKTNNNGDSTKIALFKVLDTQEKTIAQTNIGNNSDWKQFTLKVNSGSLTTLRIILQDGGISGYFDDFSAVPSDSTPPAWPAGSTLSAMNVQSTSLMLAWPSATDNVGVTQYRVYIGDRLLDTVSGSVYNYSVTGLAEYTDYTFKVIAGDNAGNWSAQGLTAIIKTADATPPITTLNLMPSQPDGQNGWYVHPVAVTLSAFDNFSGVAKTEYSLDGGSTWQAYVAPVTLSQDGKYTVNYRSTDNAGNVEPVHTISFFLDSMAPEANLTQSGHNVGDMPVDMPVAFELASTDSMSGVNEQTLVLDGVAISSGQAIPAGSLKVGAHTIAYRVSDVAGNVTEASMLFQVTSPAVVDAGVPGVPVLSSNSGYAHGLNDGNYTVTMNMWWGLNGSQFNLYENGVLVNTTSLAKTSPAAQTAVWTTTGKANGTYTYVGELINSAGKTVSQPLIVKVTDASPGKAVLSEDNWDGDGNFTVSMNLWWGTNATEYRLYENNVLIDTKSLTAASPGAQNTATAISGKAVGVYEYRCELVNTAGVTASDKLTVKVTH</sequence>
<dbReference type="Gene3D" id="3.30.1920.20">
    <property type="match status" value="1"/>
</dbReference>
<reference evidence="4 5" key="1">
    <citation type="submission" date="2018-12" db="EMBL/GenBank/DDBJ databases">
        <title>Bacillus ochoae sp. nov., Paenibacillus whitsoniae sp. nov., Paenibacillus spiritus sp. nov. Isolated from the Mars Exploration Rover during spacecraft assembly.</title>
        <authorList>
            <person name="Seuylemezian A."/>
            <person name="Vaishampayan P."/>
        </authorList>
    </citation>
    <scope>NUCLEOTIDE SEQUENCE [LARGE SCALE GENOMIC DNA]</scope>
    <source>
        <strain evidence="4 5">MER 54</strain>
    </source>
</reference>
<dbReference type="InterPro" id="IPR003961">
    <property type="entry name" value="FN3_dom"/>
</dbReference>
<dbReference type="Pfam" id="PF13472">
    <property type="entry name" value="Lipase_GDSL_2"/>
    <property type="match status" value="1"/>
</dbReference>
<dbReference type="Pfam" id="PF00041">
    <property type="entry name" value="fn3"/>
    <property type="match status" value="1"/>
</dbReference>
<dbReference type="InterPro" id="IPR006626">
    <property type="entry name" value="PbH1"/>
</dbReference>
<evidence type="ECO:0000256" key="1">
    <source>
        <dbReference type="ARBA" id="ARBA00022801"/>
    </source>
</evidence>
<dbReference type="EMBL" id="RXHU01000015">
    <property type="protein sequence ID" value="RTE10847.1"/>
    <property type="molecule type" value="Genomic_DNA"/>
</dbReference>
<dbReference type="Pfam" id="PF17996">
    <property type="entry name" value="CE2_N"/>
    <property type="match status" value="1"/>
</dbReference>
<dbReference type="InterPro" id="IPR037461">
    <property type="entry name" value="CtCE2-like_dom"/>
</dbReference>
<dbReference type="Gene3D" id="2.160.20.10">
    <property type="entry name" value="Single-stranded right-handed beta-helix, Pectin lyase-like"/>
    <property type="match status" value="1"/>
</dbReference>
<dbReference type="InterPro" id="IPR058094">
    <property type="entry name" value="Ig-like_OmpL47-like"/>
</dbReference>
<dbReference type="InterPro" id="IPR040794">
    <property type="entry name" value="CE2_N"/>
</dbReference>
<dbReference type="SUPFAM" id="SSF51126">
    <property type="entry name" value="Pectin lyase-like"/>
    <property type="match status" value="1"/>
</dbReference>
<dbReference type="Gene3D" id="2.60.40.10">
    <property type="entry name" value="Immunoglobulins"/>
    <property type="match status" value="3"/>
</dbReference>
<dbReference type="InterPro" id="IPR052762">
    <property type="entry name" value="PCW_deacetylase/CE"/>
</dbReference>
<dbReference type="SMART" id="SM00710">
    <property type="entry name" value="PbH1"/>
    <property type="match status" value="6"/>
</dbReference>
<dbReference type="InterPro" id="IPR011050">
    <property type="entry name" value="Pectin_lyase_fold/virulence"/>
</dbReference>
<dbReference type="SUPFAM" id="SSF49785">
    <property type="entry name" value="Galactose-binding domain-like"/>
    <property type="match status" value="3"/>
</dbReference>